<reference evidence="13 25" key="5">
    <citation type="submission" date="2021-03" db="EMBL/GenBank/DDBJ databases">
        <title>Whole Genome Sequencing of Mycobacterium tuberculosis clinical isolates from Arunachal Pradesh, India.</title>
        <authorList>
            <person name="Singh S."/>
            <person name="Mudliar S.R."/>
            <person name="Kulsum U."/>
            <person name="Rufai S.B."/>
            <person name="Singh P.K."/>
            <person name="Umpo M."/>
            <person name="Nyori M."/>
        </authorList>
    </citation>
    <scope>NUCLEOTIDE SEQUENCE [LARGE SCALE GENOMIC DNA]</scope>
    <source>
        <strain evidence="13 25">OMICS/BPL/0142/20/SP</strain>
    </source>
</reference>
<dbReference type="PANTHER" id="PTHR47691:SF3">
    <property type="entry name" value="HTH-TYPE TRANSCRIPTIONAL REGULATOR RV0890C-RELATED"/>
    <property type="match status" value="1"/>
</dbReference>
<evidence type="ECO:0000313" key="4">
    <source>
        <dbReference type="EMBL" id="CFE39548.1"/>
    </source>
</evidence>
<dbReference type="AlphaFoldDB" id="A0A045KDI7"/>
<dbReference type="InterPro" id="IPR058852">
    <property type="entry name" value="HTH_77"/>
</dbReference>
<evidence type="ECO:0000313" key="6">
    <source>
        <dbReference type="EMBL" id="CFR64398.1"/>
    </source>
</evidence>
<dbReference type="Proteomes" id="UP000256381">
    <property type="component" value="Unassembled WGS sequence"/>
</dbReference>
<evidence type="ECO:0000256" key="1">
    <source>
        <dbReference type="ARBA" id="ARBA00022741"/>
    </source>
</evidence>
<dbReference type="EMBL" id="CFOH01000413">
    <property type="protein sequence ID" value="CFE55605.1"/>
    <property type="molecule type" value="Genomic_DNA"/>
</dbReference>
<evidence type="ECO:0000313" key="9">
    <source>
        <dbReference type="EMBL" id="CNU64217.1"/>
    </source>
</evidence>
<dbReference type="EMBL" id="CGCX01000006">
    <property type="protein sequence ID" value="CFR64398.1"/>
    <property type="molecule type" value="Genomic_DNA"/>
</dbReference>
<dbReference type="GO" id="GO:0005524">
    <property type="term" value="F:ATP binding"/>
    <property type="evidence" value="ECO:0007669"/>
    <property type="project" value="UniProtKB-KW"/>
</dbReference>
<evidence type="ECO:0000313" key="25">
    <source>
        <dbReference type="Proteomes" id="UP000671119"/>
    </source>
</evidence>
<protein>
    <submittedName>
        <fullName evidence="12">LuxR family transcriptional regulator</fullName>
    </submittedName>
</protein>
<dbReference type="Gene3D" id="3.40.50.300">
    <property type="entry name" value="P-loop containing nucleotide triphosphate hydrolases"/>
    <property type="match status" value="1"/>
</dbReference>
<dbReference type="InterPro" id="IPR027417">
    <property type="entry name" value="P-loop_NTPase"/>
</dbReference>
<evidence type="ECO:0000313" key="18">
    <source>
        <dbReference type="Proteomes" id="UP000045842"/>
    </source>
</evidence>
<evidence type="ECO:0000313" key="19">
    <source>
        <dbReference type="Proteomes" id="UP000046680"/>
    </source>
</evidence>
<proteinExistence type="predicted"/>
<dbReference type="Proteomes" id="UP000048289">
    <property type="component" value="Unassembled WGS sequence"/>
</dbReference>
<dbReference type="EMBL" id="CSBK01000022">
    <property type="protein sequence ID" value="COW80324.1"/>
    <property type="molecule type" value="Genomic_DNA"/>
</dbReference>
<reference evidence="14 24" key="3">
    <citation type="journal article" date="2017" name="N. Engl. J. Med.">
        <title>Transmission of Extensively Drug-Resistant Tuberculosis in South Africa.</title>
        <authorList>
            <person name="Shah N.S."/>
            <person name="Auld S.C."/>
            <person name="Brust J.C."/>
            <person name="Mathema B."/>
            <person name="Ismail N."/>
            <person name="Moodley P."/>
            <person name="Mlisana K."/>
            <person name="Allana S."/>
            <person name="Campbell A."/>
            <person name="Mthiyane T."/>
            <person name="Morris N."/>
            <person name="Mpangase P."/>
            <person name="van der Meulen H."/>
            <person name="Omar S.V."/>
            <person name="Brown T.S."/>
            <person name="Narechania A."/>
            <person name="Shaskina E."/>
            <person name="Kapwata T."/>
            <person name="Kreiswirth B."/>
            <person name="Gandhi N.R."/>
        </authorList>
    </citation>
    <scope>NUCLEOTIDE SEQUENCE [LARGE SCALE GENOMIC DNA]</scope>
    <source>
        <strain evidence="14 24">32301_S10</strain>
    </source>
</reference>
<feature type="domain" description="Winged helix-turn-helix" evidence="3">
    <location>
        <begin position="284"/>
        <end position="360"/>
    </location>
</feature>
<evidence type="ECO:0000256" key="2">
    <source>
        <dbReference type="ARBA" id="ARBA00022840"/>
    </source>
</evidence>
<reference evidence="14" key="4">
    <citation type="submission" date="2018-07" db="EMBL/GenBank/DDBJ databases">
        <authorList>
            <person name="Shah S."/>
            <person name="Brown T."/>
            <person name="Auld S."/>
            <person name="Bratton K."/>
            <person name="Narechania A."/>
            <person name="Mathema B."/>
            <person name="Gandhi N."/>
        </authorList>
    </citation>
    <scope>NUCLEOTIDE SEQUENCE</scope>
    <source>
        <strain evidence="14">32301_S10</strain>
    </source>
</reference>
<evidence type="ECO:0000313" key="7">
    <source>
        <dbReference type="EMBL" id="CKQ79834.1"/>
    </source>
</evidence>
<dbReference type="FunFam" id="3.40.50.300:FF:001666">
    <property type="entry name" value="LuxR family transcriptional regulator"/>
    <property type="match status" value="1"/>
</dbReference>
<organism evidence="12 15">
    <name type="scientific">Mycobacterium tuberculosis</name>
    <dbReference type="NCBI Taxonomy" id="1773"/>
    <lineage>
        <taxon>Bacteria</taxon>
        <taxon>Bacillati</taxon>
        <taxon>Actinomycetota</taxon>
        <taxon>Actinomycetes</taxon>
        <taxon>Mycobacteriales</taxon>
        <taxon>Mycobacteriaceae</taxon>
        <taxon>Mycobacterium</taxon>
        <taxon>Mycobacterium tuberculosis complex</taxon>
    </lineage>
</organism>
<keyword evidence="2" id="KW-0067">ATP-binding</keyword>
<dbReference type="EMBL" id="QTBD01000086">
    <property type="protein sequence ID" value="REQ54843.1"/>
    <property type="molecule type" value="Genomic_DNA"/>
</dbReference>
<accession>A0A045KDI7</accession>
<evidence type="ECO:0000313" key="14">
    <source>
        <dbReference type="EMBL" id="REQ54843.1"/>
    </source>
</evidence>
<sequence>MPSRATVQEFSDSYPFCHNGFRPIMMPKIVSVQHSTRRHLTSFVGRKAELNDVRRLLSDKRLVTLTGPDGMGKSRLALQIGAQIAHEFTYGRWDCDLATVTDRDCVSISMLNALGLPVQPGLSAIDTLVGVINDARVLLVLDHCEHLLDACAAIIDSLLRSCPRLTILTTSTEAIGLAGELTWRVPPLSLTNDAIELFVDRARRVRSDFAINADTAVTVGEICRRLDGVPLAIELAAARTDTLSPVEILAGLNDRFRLVAGAAGNAVRPEQTLCATVQWSHALLSGPERALLHRLAVFAGGFDLDGAQAVGANDEDFEGYQTLGRFAELVDKAFVVVENNRGRAGYRLLYSVRQYALEKLSESGEADAVLARYRKHLKQPNQVVRAGSGGVRY</sequence>
<name>A0A045KDI7_MYCTX</name>
<dbReference type="Proteomes" id="UP000039021">
    <property type="component" value="Unassembled WGS sequence"/>
</dbReference>
<dbReference type="EMBL" id="CQQC01000230">
    <property type="protein sequence ID" value="CNU64217.1"/>
    <property type="molecule type" value="Genomic_DNA"/>
</dbReference>
<dbReference type="Pfam" id="PF25872">
    <property type="entry name" value="HTH_77"/>
    <property type="match status" value="1"/>
</dbReference>
<evidence type="ECO:0000313" key="23">
    <source>
        <dbReference type="Proteomes" id="UP000050164"/>
    </source>
</evidence>
<evidence type="ECO:0000313" key="12">
    <source>
        <dbReference type="EMBL" id="COW80324.1"/>
    </source>
</evidence>
<dbReference type="EMBL" id="CNFU01000007">
    <property type="protein sequence ID" value="CKQ79834.1"/>
    <property type="molecule type" value="Genomic_DNA"/>
</dbReference>
<evidence type="ECO:0000313" key="24">
    <source>
        <dbReference type="Proteomes" id="UP000256381"/>
    </source>
</evidence>
<dbReference type="Proteomes" id="UP000045842">
    <property type="component" value="Unassembled WGS sequence"/>
</dbReference>
<evidence type="ECO:0000313" key="11">
    <source>
        <dbReference type="EMBL" id="COW05339.1"/>
    </source>
</evidence>
<dbReference type="EMBL" id="CSAJ01000094">
    <property type="protein sequence ID" value="COV85674.1"/>
    <property type="molecule type" value="Genomic_DNA"/>
</dbReference>
<reference evidence="12" key="2">
    <citation type="submission" date="2015-03" db="EMBL/GenBank/DDBJ databases">
        <authorList>
            <consortium name="Pathogen Informatics"/>
            <person name="Murphy D."/>
        </authorList>
    </citation>
    <scope>NUCLEOTIDE SEQUENCE</scope>
    <source>
        <strain evidence="12">N09902308</strain>
    </source>
</reference>
<evidence type="ECO:0000313" key="20">
    <source>
        <dbReference type="Proteomes" id="UP000046947"/>
    </source>
</evidence>
<evidence type="ECO:0000313" key="17">
    <source>
        <dbReference type="Proteomes" id="UP000044938"/>
    </source>
</evidence>
<evidence type="ECO:0000313" key="16">
    <source>
        <dbReference type="Proteomes" id="UP000039217"/>
    </source>
</evidence>
<keyword evidence="1" id="KW-0547">Nucleotide-binding</keyword>
<dbReference type="EMBL" id="JAGIZI010000005">
    <property type="protein sequence ID" value="MBP0682484.1"/>
    <property type="molecule type" value="Genomic_DNA"/>
</dbReference>
<evidence type="ECO:0000313" key="10">
    <source>
        <dbReference type="EMBL" id="COV85674.1"/>
    </source>
</evidence>
<evidence type="ECO:0000313" key="21">
    <source>
        <dbReference type="Proteomes" id="UP000048289"/>
    </source>
</evidence>
<dbReference type="OMA" id="ETWEVEP"/>
<reference evidence="15 16" key="1">
    <citation type="submission" date="2015-03" db="EMBL/GenBank/DDBJ databases">
        <authorList>
            <consortium name="Pathogen Informatics"/>
        </authorList>
    </citation>
    <scope>NUCLEOTIDE SEQUENCE [LARGE SCALE GENOMIC DNA]</scope>
    <source>
        <strain evidence="8 23">Bir 185</strain>
        <strain evidence="7 22">Bir 187</strain>
        <strain evidence="6 19">C09601061</strain>
        <strain evidence="9 16">D00501624</strain>
        <strain evidence="11 18">G09801536</strain>
        <strain evidence="4 21">G09901357</strain>
        <strain evidence="5 20">H09601792</strain>
        <strain evidence="10 17">M09401471</strain>
        <strain evidence="15">N09902308</strain>
    </source>
</reference>
<dbReference type="Proteomes" id="UP000039217">
    <property type="component" value="Unassembled WGS sequence"/>
</dbReference>
<evidence type="ECO:0000313" key="13">
    <source>
        <dbReference type="EMBL" id="MBP0682484.1"/>
    </source>
</evidence>
<evidence type="ECO:0000313" key="15">
    <source>
        <dbReference type="Proteomes" id="UP000039021"/>
    </source>
</evidence>
<dbReference type="Proteomes" id="UP000049023">
    <property type="component" value="Unassembled WGS sequence"/>
</dbReference>
<gene>
    <name evidence="14" type="ORF">DSJ38_05565</name>
    <name evidence="6" type="ORF">ERS007657_00038</name>
    <name evidence="9" type="ORF">ERS007661_00975</name>
    <name evidence="11" type="ORF">ERS007679_03008</name>
    <name evidence="4" type="ORF">ERS007681_01928</name>
    <name evidence="5" type="ORF">ERS007688_02460</name>
    <name evidence="10" type="ORF">ERS007720_01064</name>
    <name evidence="12" type="ORF">ERS007739_00106</name>
    <name evidence="8" type="ORF">ERS027659_02136</name>
    <name evidence="7" type="ORF">ERS027661_00078</name>
    <name evidence="13" type="ORF">J8J21_05005</name>
</gene>
<evidence type="ECO:0000259" key="3">
    <source>
        <dbReference type="Pfam" id="PF25872"/>
    </source>
</evidence>
<evidence type="ECO:0000313" key="8">
    <source>
        <dbReference type="EMBL" id="CKR75893.1"/>
    </source>
</evidence>
<dbReference type="EMBL" id="CNFT01000475">
    <property type="protein sequence ID" value="CKR75893.1"/>
    <property type="molecule type" value="Genomic_DNA"/>
</dbReference>
<dbReference type="SUPFAM" id="SSF52540">
    <property type="entry name" value="P-loop containing nucleoside triphosphate hydrolases"/>
    <property type="match status" value="1"/>
</dbReference>
<evidence type="ECO:0000313" key="22">
    <source>
        <dbReference type="Proteomes" id="UP000049023"/>
    </source>
</evidence>
<dbReference type="Proteomes" id="UP000044938">
    <property type="component" value="Unassembled WGS sequence"/>
</dbReference>
<dbReference type="PANTHER" id="PTHR47691">
    <property type="entry name" value="REGULATOR-RELATED"/>
    <property type="match status" value="1"/>
</dbReference>
<dbReference type="Proteomes" id="UP000046947">
    <property type="component" value="Unassembled WGS sequence"/>
</dbReference>
<evidence type="ECO:0000313" key="5">
    <source>
        <dbReference type="EMBL" id="CFE55605.1"/>
    </source>
</evidence>
<dbReference type="SMR" id="A0A045KDI7"/>
<dbReference type="Proteomes" id="UP000050164">
    <property type="component" value="Unassembled WGS sequence"/>
</dbReference>
<dbReference type="RefSeq" id="WP_003404660.1">
    <property type="nucleotide sequence ID" value="NZ_AP017901.1"/>
</dbReference>
<dbReference type="EMBL" id="CSAD01000481">
    <property type="protein sequence ID" value="COW05339.1"/>
    <property type="molecule type" value="Genomic_DNA"/>
</dbReference>
<dbReference type="Proteomes" id="UP000671119">
    <property type="component" value="Unassembled WGS sequence"/>
</dbReference>
<dbReference type="EMBL" id="CFOE01000222">
    <property type="protein sequence ID" value="CFE39548.1"/>
    <property type="molecule type" value="Genomic_DNA"/>
</dbReference>
<dbReference type="Proteomes" id="UP000046680">
    <property type="component" value="Unassembled WGS sequence"/>
</dbReference>